<evidence type="ECO:0000256" key="3">
    <source>
        <dbReference type="ARBA" id="ARBA00022630"/>
    </source>
</evidence>
<comment type="caution">
    <text evidence="9">The sequence shown here is derived from an EMBL/GenBank/DDBJ whole genome shotgun (WGS) entry which is preliminary data.</text>
</comment>
<comment type="similarity">
    <text evidence="2">Belongs to the DNA photolyase class-1 family.</text>
</comment>
<dbReference type="GO" id="GO:0003904">
    <property type="term" value="F:deoxyribodipyrimidine photo-lyase activity"/>
    <property type="evidence" value="ECO:0007669"/>
    <property type="project" value="TreeGrafter"/>
</dbReference>
<accession>A0A3N1P2G8</accession>
<evidence type="ECO:0000259" key="8">
    <source>
        <dbReference type="PROSITE" id="PS51645"/>
    </source>
</evidence>
<proteinExistence type="inferred from homology"/>
<dbReference type="Gene3D" id="1.10.579.10">
    <property type="entry name" value="DNA Cyclobutane Dipyrimidine Photolyase, subunit A, domain 3"/>
    <property type="match status" value="1"/>
</dbReference>
<reference evidence="9 10" key="1">
    <citation type="submission" date="2018-11" db="EMBL/GenBank/DDBJ databases">
        <title>Genomic Encyclopedia of Type Strains, Phase IV (KMG-IV): sequencing the most valuable type-strain genomes for metagenomic binning, comparative biology and taxonomic classification.</title>
        <authorList>
            <person name="Goeker M."/>
        </authorList>
    </citation>
    <scope>NUCLEOTIDE SEQUENCE [LARGE SCALE GENOMIC DNA]</scope>
    <source>
        <strain evidence="9 10">DSM 16974</strain>
    </source>
</reference>
<dbReference type="PANTHER" id="PTHR11455">
    <property type="entry name" value="CRYPTOCHROME"/>
    <property type="match status" value="1"/>
</dbReference>
<comment type="cofactor">
    <cofactor evidence="6">
        <name>FAD</name>
        <dbReference type="ChEBI" id="CHEBI:57692"/>
    </cofactor>
    <text evidence="6">Binds 1 FAD per subunit.</text>
</comment>
<sequence>MTELEPINLVWLKRDLRLTDHAPLADAAALPEPLSLIYCFEPELLDDPHYDERHWRFIWQSLDDLDRVLAPLGGKVHRLWGSVTALLEEIYRSQPVAGLFSHEETGLAVTFERDKAVADWCRTRGVPWHESPTGAVQRGLPDRRRWDRDWYRTLRAAPRDPELARIRWAVLPEALGVGLSPGAWRRANPAFQGGGIRAARQTLASFLEHRGRDYRRAISSPSASREHCSRLSPYLAWGNLSLRQVYQATLERRQAPGWRYALTAFSSRLHWHCHFIQKFESECAMEHRPVNRAYEAFPYRTDDRVEDDLQAWREGQTGIPLVDACMRCLHQTGYINFRMRAMLVSVLCHHLNIDWRRGVTHLARLFLDFEPGIHYPQFQMQAGVTGVNTIRIYNPVRQAEQQDAHGTFIRQWLPELAELPVPLLHQPWALAPMERMMFDLAYPEPIVDLTEAARAARERLWGWRNRVEVKREGQRVLGRHVRPS</sequence>
<dbReference type="InterPro" id="IPR005101">
    <property type="entry name" value="Cryptochr/Photolyase_FAD-bd"/>
</dbReference>
<dbReference type="GO" id="GO:0009416">
    <property type="term" value="P:response to light stimulus"/>
    <property type="evidence" value="ECO:0007669"/>
    <property type="project" value="TreeGrafter"/>
</dbReference>
<dbReference type="GO" id="GO:0071949">
    <property type="term" value="F:FAD binding"/>
    <property type="evidence" value="ECO:0007669"/>
    <property type="project" value="TreeGrafter"/>
</dbReference>
<dbReference type="SUPFAM" id="SSF48173">
    <property type="entry name" value="Cryptochrome/photolyase FAD-binding domain"/>
    <property type="match status" value="1"/>
</dbReference>
<evidence type="ECO:0000256" key="7">
    <source>
        <dbReference type="RuleBase" id="RU004182"/>
    </source>
</evidence>
<dbReference type="GO" id="GO:0003677">
    <property type="term" value="F:DNA binding"/>
    <property type="evidence" value="ECO:0007669"/>
    <property type="project" value="TreeGrafter"/>
</dbReference>
<keyword evidence="4 6" id="KW-0274">FAD</keyword>
<feature type="binding site" evidence="6">
    <location>
        <position position="214"/>
    </location>
    <ligand>
        <name>FAD</name>
        <dbReference type="ChEBI" id="CHEBI:57692"/>
    </ligand>
</feature>
<dbReference type="GO" id="GO:0006950">
    <property type="term" value="P:response to stress"/>
    <property type="evidence" value="ECO:0007669"/>
    <property type="project" value="UniProtKB-ARBA"/>
</dbReference>
<dbReference type="InterPro" id="IPR002081">
    <property type="entry name" value="Cryptochrome/DNA_photolyase_1"/>
</dbReference>
<evidence type="ECO:0000256" key="2">
    <source>
        <dbReference type="ARBA" id="ARBA00005862"/>
    </source>
</evidence>
<keyword evidence="3 6" id="KW-0285">Flavoprotein</keyword>
<dbReference type="Gene3D" id="1.25.40.80">
    <property type="match status" value="1"/>
</dbReference>
<dbReference type="RefSeq" id="WP_246004406.1">
    <property type="nucleotide sequence ID" value="NZ_RJUK01000001.1"/>
</dbReference>
<protein>
    <submittedName>
        <fullName evidence="9">Deoxyribodipyrimidine photo-lyase family protein (Cryptochrome)</fullName>
    </submittedName>
</protein>
<comment type="similarity">
    <text evidence="7">Belongs to the DNA photolyase family.</text>
</comment>
<dbReference type="InterPro" id="IPR018394">
    <property type="entry name" value="DNA_photolyase_1_CS_C"/>
</dbReference>
<gene>
    <name evidence="9" type="ORF">EDC38_2436</name>
</gene>
<evidence type="ECO:0000313" key="9">
    <source>
        <dbReference type="EMBL" id="ROQ21808.1"/>
    </source>
</evidence>
<dbReference type="PRINTS" id="PR00147">
    <property type="entry name" value="DNAPHOTLYASE"/>
</dbReference>
<dbReference type="InterPro" id="IPR036134">
    <property type="entry name" value="Crypto/Photolyase_FAD-like_sf"/>
</dbReference>
<dbReference type="EMBL" id="RJUK01000001">
    <property type="protein sequence ID" value="ROQ21808.1"/>
    <property type="molecule type" value="Genomic_DNA"/>
</dbReference>
<dbReference type="InterPro" id="IPR014729">
    <property type="entry name" value="Rossmann-like_a/b/a_fold"/>
</dbReference>
<evidence type="ECO:0000256" key="4">
    <source>
        <dbReference type="ARBA" id="ARBA00022827"/>
    </source>
</evidence>
<dbReference type="Proteomes" id="UP000273643">
    <property type="component" value="Unassembled WGS sequence"/>
</dbReference>
<dbReference type="Pfam" id="PF00875">
    <property type="entry name" value="DNA_photolyase"/>
    <property type="match status" value="1"/>
</dbReference>
<keyword evidence="9" id="KW-0456">Lyase</keyword>
<dbReference type="PROSITE" id="PS51645">
    <property type="entry name" value="PHR_CRY_ALPHA_BETA"/>
    <property type="match status" value="1"/>
</dbReference>
<organism evidence="9 10">
    <name type="scientific">Marinimicrobium koreense</name>
    <dbReference type="NCBI Taxonomy" id="306545"/>
    <lineage>
        <taxon>Bacteria</taxon>
        <taxon>Pseudomonadati</taxon>
        <taxon>Pseudomonadota</taxon>
        <taxon>Gammaproteobacteria</taxon>
        <taxon>Cellvibrionales</taxon>
        <taxon>Cellvibrionaceae</taxon>
        <taxon>Marinimicrobium</taxon>
    </lineage>
</organism>
<evidence type="ECO:0000256" key="6">
    <source>
        <dbReference type="PIRSR" id="PIRSR602081-1"/>
    </source>
</evidence>
<dbReference type="PANTHER" id="PTHR11455:SF9">
    <property type="entry name" value="CRYPTOCHROME CIRCADIAN CLOCK 5 ISOFORM X1"/>
    <property type="match status" value="1"/>
</dbReference>
<dbReference type="PROSITE" id="PS00394">
    <property type="entry name" value="DNA_PHOTOLYASES_1_1"/>
    <property type="match status" value="1"/>
</dbReference>
<feature type="domain" description="Photolyase/cryptochrome alpha/beta" evidence="8">
    <location>
        <begin position="6"/>
        <end position="136"/>
    </location>
</feature>
<keyword evidence="5 7" id="KW-0157">Chromophore</keyword>
<comment type="cofactor">
    <cofactor evidence="1">
        <name>(6R)-5,10-methylene-5,6,7,8-tetrahydrofolate</name>
        <dbReference type="ChEBI" id="CHEBI:15636"/>
    </cofactor>
</comment>
<evidence type="ECO:0000256" key="1">
    <source>
        <dbReference type="ARBA" id="ARBA00001932"/>
    </source>
</evidence>
<evidence type="ECO:0000313" key="10">
    <source>
        <dbReference type="Proteomes" id="UP000273643"/>
    </source>
</evidence>
<dbReference type="GO" id="GO:0006139">
    <property type="term" value="P:nucleobase-containing compound metabolic process"/>
    <property type="evidence" value="ECO:0007669"/>
    <property type="project" value="UniProtKB-ARBA"/>
</dbReference>
<name>A0A3N1P2G8_9GAMM</name>
<evidence type="ECO:0000256" key="5">
    <source>
        <dbReference type="ARBA" id="ARBA00022991"/>
    </source>
</evidence>
<dbReference type="Pfam" id="PF03441">
    <property type="entry name" value="FAD_binding_7"/>
    <property type="match status" value="1"/>
</dbReference>
<dbReference type="AlphaFoldDB" id="A0A3N1P2G8"/>
<dbReference type="SUPFAM" id="SSF52425">
    <property type="entry name" value="Cryptochrome/photolyase, N-terminal domain"/>
    <property type="match status" value="1"/>
</dbReference>
<dbReference type="Gene3D" id="3.40.50.620">
    <property type="entry name" value="HUPs"/>
    <property type="match status" value="1"/>
</dbReference>
<dbReference type="InterPro" id="IPR036155">
    <property type="entry name" value="Crypto/Photolyase_N_sf"/>
</dbReference>
<keyword evidence="10" id="KW-1185">Reference proteome</keyword>
<dbReference type="InterPro" id="IPR006050">
    <property type="entry name" value="DNA_photolyase_N"/>
</dbReference>
<feature type="binding site" evidence="6">
    <location>
        <position position="265"/>
    </location>
    <ligand>
        <name>FAD</name>
        <dbReference type="ChEBI" id="CHEBI:57692"/>
    </ligand>
</feature>